<keyword evidence="3" id="KW-1185">Reference proteome</keyword>
<dbReference type="Proteomes" id="UP000037558">
    <property type="component" value="Unassembled WGS sequence"/>
</dbReference>
<comment type="caution">
    <text evidence="2">The sequence shown here is derived from an EMBL/GenBank/DDBJ whole genome shotgun (WGS) entry which is preliminary data.</text>
</comment>
<name>A0A0M0L7I7_9BACI</name>
<feature type="transmembrane region" description="Helical" evidence="1">
    <location>
        <begin position="25"/>
        <end position="47"/>
    </location>
</feature>
<dbReference type="EMBL" id="LILC01000013">
    <property type="protein sequence ID" value="KOO46653.1"/>
    <property type="molecule type" value="Genomic_DNA"/>
</dbReference>
<keyword evidence="1" id="KW-0812">Transmembrane</keyword>
<keyword evidence="1" id="KW-1133">Transmembrane helix</keyword>
<sequence length="82" mass="8785">MILLLVCFFVFSLLKDKTKKTKRVIWGLMTMFVIAPLLSGTGGMILAASSDNGIGGGALMMLLFPLLFLIGLLLLGVGLLKK</sequence>
<dbReference type="AlphaFoldDB" id="A0A0M0L7I7"/>
<accession>A0A0M0L7I7</accession>
<gene>
    <name evidence="2" type="ORF">AMD01_09620</name>
</gene>
<dbReference type="PATRIC" id="fig|284581.3.peg.1995"/>
<evidence type="ECO:0000313" key="3">
    <source>
        <dbReference type="Proteomes" id="UP000037558"/>
    </source>
</evidence>
<reference evidence="3" key="1">
    <citation type="submission" date="2015-08" db="EMBL/GenBank/DDBJ databases">
        <title>Fjat-14210 dsm16467.</title>
        <authorList>
            <person name="Liu B."/>
            <person name="Wang J."/>
            <person name="Zhu Y."/>
            <person name="Liu G."/>
            <person name="Chen Q."/>
            <person name="Chen Z."/>
            <person name="Lan J."/>
            <person name="Che J."/>
            <person name="Ge C."/>
            <person name="Shi H."/>
            <person name="Pan Z."/>
            <person name="Liu X."/>
        </authorList>
    </citation>
    <scope>NUCLEOTIDE SEQUENCE [LARGE SCALE GENOMIC DNA]</scope>
    <source>
        <strain evidence="3">DSM 16467</strain>
    </source>
</reference>
<feature type="transmembrane region" description="Helical" evidence="1">
    <location>
        <begin position="59"/>
        <end position="80"/>
    </location>
</feature>
<organism evidence="2 3">
    <name type="scientific">Priestia koreensis</name>
    <dbReference type="NCBI Taxonomy" id="284581"/>
    <lineage>
        <taxon>Bacteria</taxon>
        <taxon>Bacillati</taxon>
        <taxon>Bacillota</taxon>
        <taxon>Bacilli</taxon>
        <taxon>Bacillales</taxon>
        <taxon>Bacillaceae</taxon>
        <taxon>Priestia</taxon>
    </lineage>
</organism>
<proteinExistence type="predicted"/>
<protein>
    <submittedName>
        <fullName evidence="2">Uncharacterized protein</fullName>
    </submittedName>
</protein>
<evidence type="ECO:0000256" key="1">
    <source>
        <dbReference type="SAM" id="Phobius"/>
    </source>
</evidence>
<keyword evidence="1" id="KW-0472">Membrane</keyword>
<evidence type="ECO:0000313" key="2">
    <source>
        <dbReference type="EMBL" id="KOO46653.1"/>
    </source>
</evidence>